<feature type="short sequence motif" description="HXTX 1" evidence="2">
    <location>
        <begin position="42"/>
        <end position="45"/>
    </location>
</feature>
<dbReference type="PANTHER" id="PTHR35561">
    <property type="entry name" value="RNA 2',3'-CYCLIC PHOSPHODIESTERASE"/>
    <property type="match status" value="1"/>
</dbReference>
<dbReference type="NCBIfam" id="TIGR02258">
    <property type="entry name" value="2_5_ligase"/>
    <property type="match status" value="1"/>
</dbReference>
<evidence type="ECO:0000256" key="1">
    <source>
        <dbReference type="ARBA" id="ARBA00022801"/>
    </source>
</evidence>
<comment type="function">
    <text evidence="2">Hydrolyzes RNA 2',3'-cyclic phosphodiester to an RNA 2'-phosphomonoester.</text>
</comment>
<evidence type="ECO:0000313" key="3">
    <source>
        <dbReference type="EMBL" id="WAH35744.1"/>
    </source>
</evidence>
<dbReference type="EC" id="3.1.4.58" evidence="2"/>
<feature type="active site" description="Proton acceptor" evidence="2">
    <location>
        <position position="130"/>
    </location>
</feature>
<dbReference type="SUPFAM" id="SSF55144">
    <property type="entry name" value="LigT-like"/>
    <property type="match status" value="1"/>
</dbReference>
<gene>
    <name evidence="3" type="primary">thpR</name>
    <name evidence="3" type="ORF">NZD86_15890</name>
</gene>
<reference evidence="3" key="1">
    <citation type="submission" date="2022-08" db="EMBL/GenBank/DDBJ databases">
        <title>Alicyclobacillus dauci DSM2870, complete genome.</title>
        <authorList>
            <person name="Wang Q."/>
            <person name="Cai R."/>
            <person name="Wang Z."/>
        </authorList>
    </citation>
    <scope>NUCLEOTIDE SEQUENCE</scope>
    <source>
        <strain evidence="3">DSM 28700</strain>
    </source>
</reference>
<sequence>MRRLFFGLELPDDWKENLRHLQSTLQTHHVDASAWSNPSLLHITVLFLGLVPEEQLPLIVDAGQAAATSSSPIRLTSGDYGQFSRNKVFWLGLRRNDTDWEKLVHLHESVKKEVLSRMSLDLDEKHYKPHITMARKLRAQVDVDKLAAPAAMKTTIPDLCLFESLRIDGQLSYPVRARFPLGSQ</sequence>
<keyword evidence="4" id="KW-1185">Reference proteome</keyword>
<dbReference type="PANTHER" id="PTHR35561:SF1">
    <property type="entry name" value="RNA 2',3'-CYCLIC PHOSPHODIESTERASE"/>
    <property type="match status" value="1"/>
</dbReference>
<dbReference type="Pfam" id="PF13563">
    <property type="entry name" value="2_5_RNA_ligase2"/>
    <property type="match status" value="1"/>
</dbReference>
<feature type="short sequence motif" description="HXTX 2" evidence="2">
    <location>
        <begin position="130"/>
        <end position="133"/>
    </location>
</feature>
<dbReference type="Gene3D" id="3.90.1140.10">
    <property type="entry name" value="Cyclic phosphodiesterase"/>
    <property type="match status" value="1"/>
</dbReference>
<protein>
    <recommendedName>
        <fullName evidence="2">RNA 2',3'-cyclic phosphodiesterase</fullName>
        <shortName evidence="2">RNA 2',3'-CPDase</shortName>
        <ecNumber evidence="2">3.1.4.58</ecNumber>
    </recommendedName>
</protein>
<dbReference type="InterPro" id="IPR009097">
    <property type="entry name" value="Cyclic_Pdiesterase"/>
</dbReference>
<accession>A0ABY6Z080</accession>
<evidence type="ECO:0000313" key="4">
    <source>
        <dbReference type="Proteomes" id="UP001164803"/>
    </source>
</evidence>
<dbReference type="HAMAP" id="MF_01940">
    <property type="entry name" value="RNA_CPDase"/>
    <property type="match status" value="1"/>
</dbReference>
<keyword evidence="1 2" id="KW-0378">Hydrolase</keyword>
<dbReference type="EMBL" id="CP104064">
    <property type="protein sequence ID" value="WAH35744.1"/>
    <property type="molecule type" value="Genomic_DNA"/>
</dbReference>
<dbReference type="InterPro" id="IPR004175">
    <property type="entry name" value="RNA_CPDase"/>
</dbReference>
<dbReference type="RefSeq" id="WP_268043026.1">
    <property type="nucleotide sequence ID" value="NZ_CP104064.1"/>
</dbReference>
<evidence type="ECO:0000256" key="2">
    <source>
        <dbReference type="HAMAP-Rule" id="MF_01940"/>
    </source>
</evidence>
<proteinExistence type="inferred from homology"/>
<name>A0ABY6Z080_9BACL</name>
<feature type="active site" description="Proton donor" evidence="2">
    <location>
        <position position="42"/>
    </location>
</feature>
<comment type="similarity">
    <text evidence="2">Belongs to the 2H phosphoesterase superfamily. ThpR family.</text>
</comment>
<organism evidence="3 4">
    <name type="scientific">Alicyclobacillus dauci</name>
    <dbReference type="NCBI Taxonomy" id="1475485"/>
    <lineage>
        <taxon>Bacteria</taxon>
        <taxon>Bacillati</taxon>
        <taxon>Bacillota</taxon>
        <taxon>Bacilli</taxon>
        <taxon>Bacillales</taxon>
        <taxon>Alicyclobacillaceae</taxon>
        <taxon>Alicyclobacillus</taxon>
    </lineage>
</organism>
<comment type="catalytic activity">
    <reaction evidence="2">
        <text>a 3'-end 2',3'-cyclophospho-ribonucleotide-RNA + H2O = a 3'-end 2'-phospho-ribonucleotide-RNA + H(+)</text>
        <dbReference type="Rhea" id="RHEA:11828"/>
        <dbReference type="Rhea" id="RHEA-COMP:10464"/>
        <dbReference type="Rhea" id="RHEA-COMP:17353"/>
        <dbReference type="ChEBI" id="CHEBI:15377"/>
        <dbReference type="ChEBI" id="CHEBI:15378"/>
        <dbReference type="ChEBI" id="CHEBI:83064"/>
        <dbReference type="ChEBI" id="CHEBI:173113"/>
        <dbReference type="EC" id="3.1.4.58"/>
    </reaction>
</comment>
<dbReference type="Proteomes" id="UP001164803">
    <property type="component" value="Chromosome"/>
</dbReference>